<dbReference type="GeneID" id="87478859"/>
<gene>
    <name evidence="1" type="ORF">KH389_01345</name>
</gene>
<dbReference type="Proteomes" id="UP000678154">
    <property type="component" value="Chromosome"/>
</dbReference>
<evidence type="ECO:0000313" key="1">
    <source>
        <dbReference type="EMBL" id="QVL19258.1"/>
    </source>
</evidence>
<protein>
    <submittedName>
        <fullName evidence="1">DUF3077 domain-containing protein</fullName>
    </submittedName>
</protein>
<evidence type="ECO:0000313" key="2">
    <source>
        <dbReference type="Proteomes" id="UP000678154"/>
    </source>
</evidence>
<organism evidence="1 2">
    <name type="scientific">Pseudomonas qingdaonensis</name>
    <dbReference type="NCBI Taxonomy" id="2056231"/>
    <lineage>
        <taxon>Bacteria</taxon>
        <taxon>Pseudomonadati</taxon>
        <taxon>Pseudomonadota</taxon>
        <taxon>Gammaproteobacteria</taxon>
        <taxon>Pseudomonadales</taxon>
        <taxon>Pseudomonadaceae</taxon>
        <taxon>Pseudomonas</taxon>
    </lineage>
</organism>
<dbReference type="Pfam" id="PF11275">
    <property type="entry name" value="DUF3077"/>
    <property type="match status" value="1"/>
</dbReference>
<keyword evidence="2" id="KW-1185">Reference proteome</keyword>
<name>A0ABX8DSH5_9PSED</name>
<dbReference type="RefSeq" id="WP_213606727.1">
    <property type="nucleotide sequence ID" value="NZ_CP074676.1"/>
</dbReference>
<dbReference type="EMBL" id="CP074676">
    <property type="protein sequence ID" value="QVL19258.1"/>
    <property type="molecule type" value="Genomic_DNA"/>
</dbReference>
<dbReference type="InterPro" id="IPR021427">
    <property type="entry name" value="DUF3077"/>
</dbReference>
<reference evidence="1 2" key="1">
    <citation type="journal article" date="2016" name="J. Hazard. Mater.">
        <title>A newly isolated Pseudomonas putida S-1 strain for batch-mode-propanethiol degradation and continuous treatment of propanethiol-containing waste gas.</title>
        <authorList>
            <person name="Chen D.Z."/>
            <person name="Sun Y.M."/>
            <person name="Han L.M."/>
            <person name="Chen J."/>
            <person name="Ye J.X."/>
            <person name="Chen J.M."/>
        </authorList>
    </citation>
    <scope>NUCLEOTIDE SEQUENCE [LARGE SCALE GENOMIC DNA]</scope>
    <source>
        <strain evidence="1 2">S-1</strain>
    </source>
</reference>
<sequence length="97" mass="10583">MKKLVPDPPTSPRCNTGVFCTGHAPFFLVRADIPEEDALMHASLLLRGIFDTLQKACLHPEDSTSKVLLWVSLHSTELAKVLVDAVLDGMGNRKVTA</sequence>
<proteinExistence type="predicted"/>
<accession>A0ABX8DSH5</accession>